<keyword evidence="1" id="KW-1133">Transmembrane helix</keyword>
<dbReference type="Proteomes" id="UP000606720">
    <property type="component" value="Unassembled WGS sequence"/>
</dbReference>
<dbReference type="AlphaFoldDB" id="A0A923LMG2"/>
<organism evidence="2 3">
    <name type="scientific">Roseburia zhanii</name>
    <dbReference type="NCBI Taxonomy" id="2763064"/>
    <lineage>
        <taxon>Bacteria</taxon>
        <taxon>Bacillati</taxon>
        <taxon>Bacillota</taxon>
        <taxon>Clostridia</taxon>
        <taxon>Lachnospirales</taxon>
        <taxon>Lachnospiraceae</taxon>
        <taxon>Roseburia</taxon>
    </lineage>
</organism>
<evidence type="ECO:0000256" key="1">
    <source>
        <dbReference type="SAM" id="Phobius"/>
    </source>
</evidence>
<evidence type="ECO:0000313" key="2">
    <source>
        <dbReference type="EMBL" id="MBC5712669.1"/>
    </source>
</evidence>
<comment type="caution">
    <text evidence="2">The sequence shown here is derived from an EMBL/GenBank/DDBJ whole genome shotgun (WGS) entry which is preliminary data.</text>
</comment>
<reference evidence="2" key="1">
    <citation type="submission" date="2020-08" db="EMBL/GenBank/DDBJ databases">
        <title>Genome public.</title>
        <authorList>
            <person name="Liu C."/>
            <person name="Sun Q."/>
        </authorList>
    </citation>
    <scope>NUCLEOTIDE SEQUENCE</scope>
    <source>
        <strain evidence="2">BX1005</strain>
    </source>
</reference>
<keyword evidence="1" id="KW-0472">Membrane</keyword>
<dbReference type="EMBL" id="JACOPH010000001">
    <property type="protein sequence ID" value="MBC5712669.1"/>
    <property type="molecule type" value="Genomic_DNA"/>
</dbReference>
<name>A0A923LMG2_9FIRM</name>
<keyword evidence="3" id="KW-1185">Reference proteome</keyword>
<keyword evidence="1" id="KW-0812">Transmembrane</keyword>
<dbReference type="RefSeq" id="WP_186865760.1">
    <property type="nucleotide sequence ID" value="NZ_JACOPH010000001.1"/>
</dbReference>
<protein>
    <submittedName>
        <fullName evidence="2">Uncharacterized protein</fullName>
    </submittedName>
</protein>
<accession>A0A923LMG2</accession>
<evidence type="ECO:0000313" key="3">
    <source>
        <dbReference type="Proteomes" id="UP000606720"/>
    </source>
</evidence>
<gene>
    <name evidence="2" type="ORF">H8S17_00335</name>
</gene>
<sequence length="250" mass="28147">MDFVQNNNDGGNMQSQQPVVKQKRGCLKGCLVLMVEVLAGLLVLVIIVTLLVSKNVDKNGLSSTEEKEGIAIQYMDISKEEGERIDEILVNCGLTNITAFQRDSLLDNAHSEGEMGFRLVEGGNLDKIILYINPDKTVYSLSYNTYMLYENGEVLATIDDYTMTAKERDEYIILCQEKVKEILKAPATAKFPNYTEWGYCREKNIVTMQGYVDSQNGFGAMVRSQFQLKINTDTNSLDSFIFDGQELIQQ</sequence>
<feature type="transmembrane region" description="Helical" evidence="1">
    <location>
        <begin position="31"/>
        <end position="52"/>
    </location>
</feature>
<proteinExistence type="predicted"/>